<organism evidence="2 3">
    <name type="scientific">Pisolithus microcarpus 441</name>
    <dbReference type="NCBI Taxonomy" id="765257"/>
    <lineage>
        <taxon>Eukaryota</taxon>
        <taxon>Fungi</taxon>
        <taxon>Dikarya</taxon>
        <taxon>Basidiomycota</taxon>
        <taxon>Agaricomycotina</taxon>
        <taxon>Agaricomycetes</taxon>
        <taxon>Agaricomycetidae</taxon>
        <taxon>Boletales</taxon>
        <taxon>Sclerodermatineae</taxon>
        <taxon>Pisolithaceae</taxon>
        <taxon>Pisolithus</taxon>
    </lineage>
</organism>
<accession>A0A0C9ZAY7</accession>
<feature type="region of interest" description="Disordered" evidence="1">
    <location>
        <begin position="16"/>
        <end position="48"/>
    </location>
</feature>
<feature type="compositionally biased region" description="Polar residues" evidence="1">
    <location>
        <begin position="16"/>
        <end position="30"/>
    </location>
</feature>
<dbReference type="EMBL" id="KN833702">
    <property type="protein sequence ID" value="KIK26416.1"/>
    <property type="molecule type" value="Genomic_DNA"/>
</dbReference>
<gene>
    <name evidence="2" type="ORF">PISMIDRAFT_275088</name>
</gene>
<dbReference type="OrthoDB" id="2688923at2759"/>
<feature type="region of interest" description="Disordered" evidence="1">
    <location>
        <begin position="100"/>
        <end position="130"/>
    </location>
</feature>
<reference evidence="2 3" key="1">
    <citation type="submission" date="2014-04" db="EMBL/GenBank/DDBJ databases">
        <authorList>
            <consortium name="DOE Joint Genome Institute"/>
            <person name="Kuo A."/>
            <person name="Kohler A."/>
            <person name="Costa M.D."/>
            <person name="Nagy L.G."/>
            <person name="Floudas D."/>
            <person name="Copeland A."/>
            <person name="Barry K.W."/>
            <person name="Cichocki N."/>
            <person name="Veneault-Fourrey C."/>
            <person name="LaButti K."/>
            <person name="Lindquist E.A."/>
            <person name="Lipzen A."/>
            <person name="Lundell T."/>
            <person name="Morin E."/>
            <person name="Murat C."/>
            <person name="Sun H."/>
            <person name="Tunlid A."/>
            <person name="Henrissat B."/>
            <person name="Grigoriev I.V."/>
            <person name="Hibbett D.S."/>
            <person name="Martin F."/>
            <person name="Nordberg H.P."/>
            <person name="Cantor M.N."/>
            <person name="Hua S.X."/>
        </authorList>
    </citation>
    <scope>NUCLEOTIDE SEQUENCE [LARGE SCALE GENOMIC DNA]</scope>
    <source>
        <strain evidence="2 3">441</strain>
    </source>
</reference>
<evidence type="ECO:0000313" key="2">
    <source>
        <dbReference type="EMBL" id="KIK26416.1"/>
    </source>
</evidence>
<dbReference type="HOGENOM" id="CLU_113412_0_0_1"/>
<keyword evidence="3" id="KW-1185">Reference proteome</keyword>
<evidence type="ECO:0000256" key="1">
    <source>
        <dbReference type="SAM" id="MobiDB-lite"/>
    </source>
</evidence>
<reference evidence="3" key="2">
    <citation type="submission" date="2015-01" db="EMBL/GenBank/DDBJ databases">
        <title>Evolutionary Origins and Diversification of the Mycorrhizal Mutualists.</title>
        <authorList>
            <consortium name="DOE Joint Genome Institute"/>
            <consortium name="Mycorrhizal Genomics Consortium"/>
            <person name="Kohler A."/>
            <person name="Kuo A."/>
            <person name="Nagy L.G."/>
            <person name="Floudas D."/>
            <person name="Copeland A."/>
            <person name="Barry K.W."/>
            <person name="Cichocki N."/>
            <person name="Veneault-Fourrey C."/>
            <person name="LaButti K."/>
            <person name="Lindquist E.A."/>
            <person name="Lipzen A."/>
            <person name="Lundell T."/>
            <person name="Morin E."/>
            <person name="Murat C."/>
            <person name="Riley R."/>
            <person name="Ohm R."/>
            <person name="Sun H."/>
            <person name="Tunlid A."/>
            <person name="Henrissat B."/>
            <person name="Grigoriev I.V."/>
            <person name="Hibbett D.S."/>
            <person name="Martin F."/>
        </authorList>
    </citation>
    <scope>NUCLEOTIDE SEQUENCE [LARGE SCALE GENOMIC DNA]</scope>
    <source>
        <strain evidence="3">441</strain>
    </source>
</reference>
<protein>
    <submittedName>
        <fullName evidence="2">Uncharacterized protein</fullName>
    </submittedName>
</protein>
<sequence>MARTQSKKRRLLGLVKSSNSMSGLATSPGRSQVRAGNFASTSETTGVASQGMLTRMRRLFRRSKQGPSPTVLTGISTVTAADMGAQERRDQPRADLTLEAADTNTGGGADQQRVLSETVPTQEATDQVEPESTLVSAGKVVGAAVEELEHLDPISRLGAGAVTLVGRADTAFIGIENLSDRYLKPFRTFNQVVTTLAHVSTSAFSLM</sequence>
<name>A0A0C9ZAY7_9AGAM</name>
<feature type="compositionally biased region" description="Polar residues" evidence="1">
    <location>
        <begin position="113"/>
        <end position="125"/>
    </location>
</feature>
<evidence type="ECO:0000313" key="3">
    <source>
        <dbReference type="Proteomes" id="UP000054018"/>
    </source>
</evidence>
<proteinExistence type="predicted"/>
<dbReference type="AlphaFoldDB" id="A0A0C9ZAY7"/>
<feature type="compositionally biased region" description="Polar residues" evidence="1">
    <location>
        <begin position="38"/>
        <end position="48"/>
    </location>
</feature>
<dbReference type="Proteomes" id="UP000054018">
    <property type="component" value="Unassembled WGS sequence"/>
</dbReference>